<dbReference type="STRING" id="121616.GA0070216_103120"/>
<dbReference type="RefSeq" id="WP_091241345.1">
    <property type="nucleotide sequence ID" value="NZ_FMCU01000003.1"/>
</dbReference>
<dbReference type="EMBL" id="FMCU01000003">
    <property type="protein sequence ID" value="SCE91772.1"/>
    <property type="molecule type" value="Genomic_DNA"/>
</dbReference>
<keyword evidence="3" id="KW-1185">Reference proteome</keyword>
<evidence type="ECO:0000256" key="1">
    <source>
        <dbReference type="SAM" id="MobiDB-lite"/>
    </source>
</evidence>
<name>A0A1C4W6D0_9ACTN</name>
<dbReference type="Proteomes" id="UP000198797">
    <property type="component" value="Unassembled WGS sequence"/>
</dbReference>
<reference evidence="3" key="1">
    <citation type="submission" date="2016-06" db="EMBL/GenBank/DDBJ databases">
        <authorList>
            <person name="Varghese N."/>
            <person name="Submissions Spin"/>
        </authorList>
    </citation>
    <scope>NUCLEOTIDE SEQUENCE [LARGE SCALE GENOMIC DNA]</scope>
    <source>
        <strain evidence="3">DSM 44100</strain>
    </source>
</reference>
<proteinExistence type="predicted"/>
<organism evidence="2 3">
    <name type="scientific">Micromonospora matsumotoense</name>
    <dbReference type="NCBI Taxonomy" id="121616"/>
    <lineage>
        <taxon>Bacteria</taxon>
        <taxon>Bacillati</taxon>
        <taxon>Actinomycetota</taxon>
        <taxon>Actinomycetes</taxon>
        <taxon>Micromonosporales</taxon>
        <taxon>Micromonosporaceae</taxon>
        <taxon>Micromonospora</taxon>
    </lineage>
</organism>
<evidence type="ECO:0000313" key="2">
    <source>
        <dbReference type="EMBL" id="SCE91772.1"/>
    </source>
</evidence>
<feature type="region of interest" description="Disordered" evidence="1">
    <location>
        <begin position="29"/>
        <end position="54"/>
    </location>
</feature>
<protein>
    <submittedName>
        <fullName evidence="2">Uncharacterized protein</fullName>
    </submittedName>
</protein>
<dbReference type="AlphaFoldDB" id="A0A1C4W6D0"/>
<evidence type="ECO:0000313" key="3">
    <source>
        <dbReference type="Proteomes" id="UP000198797"/>
    </source>
</evidence>
<gene>
    <name evidence="2" type="ORF">GA0070216_103120</name>
</gene>
<sequence>MAMNVDPERQRRLRELAELHAGWQATHQVDDVDFTPEGADSTHRRSPSAQAQREYMRRAREIMGLDPDTGHYRDVE</sequence>
<accession>A0A1C4W6D0</accession>
<dbReference type="OrthoDB" id="3402007at2"/>